<evidence type="ECO:0000259" key="6">
    <source>
        <dbReference type="PROSITE" id="PS50850"/>
    </source>
</evidence>
<comment type="subcellular location">
    <subcellularLocation>
        <location evidence="1">Cell membrane</location>
        <topology evidence="1">Multi-pass membrane protein</topology>
    </subcellularLocation>
</comment>
<gene>
    <name evidence="7" type="ORF">ATY89_07535</name>
    <name evidence="8" type="ORF">ATZ20_10555</name>
</gene>
<dbReference type="AlphaFoldDB" id="A0A0U3FXT5"/>
<dbReference type="Proteomes" id="UP000065473">
    <property type="component" value="Chromosome"/>
</dbReference>
<feature type="transmembrane region" description="Helical" evidence="5">
    <location>
        <begin position="150"/>
        <end position="171"/>
    </location>
</feature>
<dbReference type="Proteomes" id="UP000060043">
    <property type="component" value="Chromosome"/>
</dbReference>
<organism evidence="8 9">
    <name type="scientific">Sulfolobus acidocaldarius</name>
    <dbReference type="NCBI Taxonomy" id="2285"/>
    <lineage>
        <taxon>Archaea</taxon>
        <taxon>Thermoproteota</taxon>
        <taxon>Thermoprotei</taxon>
        <taxon>Sulfolobales</taxon>
        <taxon>Sulfolobaceae</taxon>
        <taxon>Sulfolobus</taxon>
    </lineage>
</organism>
<feature type="transmembrane region" description="Helical" evidence="5">
    <location>
        <begin position="396"/>
        <end position="418"/>
    </location>
</feature>
<accession>A0A0U3FXT5</accession>
<dbReference type="PANTHER" id="PTHR43528">
    <property type="entry name" value="ALPHA-KETOGLUTARATE PERMEASE"/>
    <property type="match status" value="1"/>
</dbReference>
<keyword evidence="4" id="KW-0769">Symport</keyword>
<feature type="transmembrane region" description="Helical" evidence="5">
    <location>
        <begin position="310"/>
        <end position="331"/>
    </location>
</feature>
<evidence type="ECO:0000256" key="2">
    <source>
        <dbReference type="ARBA" id="ARBA00022448"/>
    </source>
</evidence>
<dbReference type="InterPro" id="IPR020846">
    <property type="entry name" value="MFS_dom"/>
</dbReference>
<keyword evidence="2" id="KW-0813">Transport</keyword>
<feature type="transmembrane region" description="Helical" evidence="5">
    <location>
        <begin position="183"/>
        <end position="204"/>
    </location>
</feature>
<keyword evidence="3" id="KW-1003">Cell membrane</keyword>
<dbReference type="Gene3D" id="1.20.1250.20">
    <property type="entry name" value="MFS general substrate transporter like domains"/>
    <property type="match status" value="1"/>
</dbReference>
<dbReference type="SUPFAM" id="SSF103473">
    <property type="entry name" value="MFS general substrate transporter"/>
    <property type="match status" value="1"/>
</dbReference>
<dbReference type="InterPro" id="IPR051084">
    <property type="entry name" value="H+-coupled_symporters"/>
</dbReference>
<keyword evidence="5" id="KW-0812">Transmembrane</keyword>
<dbReference type="GeneID" id="14552626"/>
<keyword evidence="5" id="KW-1133">Transmembrane helix</keyword>
<feature type="transmembrane region" description="Helical" evidence="5">
    <location>
        <begin position="337"/>
        <end position="359"/>
    </location>
</feature>
<dbReference type="Pfam" id="PF07690">
    <property type="entry name" value="MFS_1"/>
    <property type="match status" value="1"/>
</dbReference>
<sequence length="435" mass="48183">MEKIVKSVDASKWTTVHSLMFASVVVGYFMWGVISSIAPLIYPSINSVLFLLTPTLAALAGNLILSFFSDRKLGRKVTFFITMTLYSVGTILIILASVLSGFNTSSLAQFPYILLIVIGIILGEFGVEGEVPIMLSYSAEMMPLNYRDSILILGPNFDNIGATVAALIGYLTYSLSNSFTIELLALSLVAILGIIFGIVIRFLLPESVRWLMAKGDISKAEREANKVAKEIGEINTQTQVKDDTSLISRYIFLVIIGVTQYLTYGLMAFTVADYYFSSSQTPFIIFIANLGASVSGFIATVLVRRINTRMFSLISYMGGALSMIPIVLLTMNFNVGIFYILLFINMLFSEFSWAVRTLYEPVLMPNNIRAFMIGLVRIFPIAAYGISLVVTSSFSLLDYLILNFGLWLMGGIASLIWYRKGVDTVRVPLEKLEKK</sequence>
<dbReference type="PANTHER" id="PTHR43528:SF1">
    <property type="entry name" value="ALPHA-KETOGLUTARATE PERMEASE"/>
    <property type="match status" value="1"/>
</dbReference>
<feature type="transmembrane region" description="Helical" evidence="5">
    <location>
        <begin position="77"/>
        <end position="98"/>
    </location>
</feature>
<keyword evidence="5" id="KW-0472">Membrane</keyword>
<evidence type="ECO:0000256" key="4">
    <source>
        <dbReference type="ARBA" id="ARBA00022847"/>
    </source>
</evidence>
<feature type="transmembrane region" description="Helical" evidence="5">
    <location>
        <begin position="110"/>
        <end position="129"/>
    </location>
</feature>
<feature type="domain" description="Major facilitator superfamily (MFS) profile" evidence="6">
    <location>
        <begin position="1"/>
        <end position="422"/>
    </location>
</feature>
<dbReference type="STRING" id="1435377.SUSAZ_09610"/>
<evidence type="ECO:0000256" key="5">
    <source>
        <dbReference type="SAM" id="Phobius"/>
    </source>
</evidence>
<dbReference type="GO" id="GO:0005886">
    <property type="term" value="C:plasma membrane"/>
    <property type="evidence" value="ECO:0007669"/>
    <property type="project" value="UniProtKB-SubCell"/>
</dbReference>
<name>A0A0U3FXT5_9CREN</name>
<proteinExistence type="predicted"/>
<dbReference type="EMBL" id="CP013694">
    <property type="protein sequence ID" value="ALU29803.1"/>
    <property type="molecule type" value="Genomic_DNA"/>
</dbReference>
<evidence type="ECO:0000313" key="7">
    <source>
        <dbReference type="EMBL" id="ALU29803.1"/>
    </source>
</evidence>
<dbReference type="PROSITE" id="PS50850">
    <property type="entry name" value="MFS"/>
    <property type="match status" value="1"/>
</dbReference>
<reference evidence="9 10" key="1">
    <citation type="submission" date="2015-12" db="EMBL/GenBank/DDBJ databases">
        <title>A stable core within a dynamic pangenome in Sulfolobus acidocaldarius.</title>
        <authorList>
            <person name="Anderson R."/>
            <person name="Kouris A."/>
            <person name="Seward C."/>
            <person name="Campbell K."/>
            <person name="Whitaker R."/>
        </authorList>
    </citation>
    <scope>NUCLEOTIDE SEQUENCE [LARGE SCALE GENOMIC DNA]</scope>
    <source>
        <strain evidence="7 10">GG12-C01-09</strain>
        <strain evidence="8 9">NG05B_CO5_07</strain>
    </source>
</reference>
<dbReference type="InterPro" id="IPR011701">
    <property type="entry name" value="MFS"/>
</dbReference>
<feature type="transmembrane region" description="Helical" evidence="5">
    <location>
        <begin position="48"/>
        <end position="65"/>
    </location>
</feature>
<evidence type="ECO:0000256" key="3">
    <source>
        <dbReference type="ARBA" id="ARBA00022475"/>
    </source>
</evidence>
<evidence type="ECO:0000313" key="9">
    <source>
        <dbReference type="Proteomes" id="UP000060043"/>
    </source>
</evidence>
<dbReference type="InterPro" id="IPR036259">
    <property type="entry name" value="MFS_trans_sf"/>
</dbReference>
<feature type="transmembrane region" description="Helical" evidence="5">
    <location>
        <begin position="371"/>
        <end position="390"/>
    </location>
</feature>
<evidence type="ECO:0000256" key="1">
    <source>
        <dbReference type="ARBA" id="ARBA00004651"/>
    </source>
</evidence>
<dbReference type="RefSeq" id="WP_011278906.1">
    <property type="nucleotide sequence ID" value="NZ_BHWZ01000006.1"/>
</dbReference>
<feature type="transmembrane region" description="Helical" evidence="5">
    <location>
        <begin position="250"/>
        <end position="271"/>
    </location>
</feature>
<feature type="transmembrane region" description="Helical" evidence="5">
    <location>
        <begin position="283"/>
        <end position="303"/>
    </location>
</feature>
<evidence type="ECO:0000313" key="8">
    <source>
        <dbReference type="EMBL" id="ALU32542.1"/>
    </source>
</evidence>
<evidence type="ECO:0000313" key="10">
    <source>
        <dbReference type="Proteomes" id="UP000065473"/>
    </source>
</evidence>
<dbReference type="OrthoDB" id="117970at2157"/>
<dbReference type="OMA" id="FSEWAWA"/>
<dbReference type="EMBL" id="CP013695">
    <property type="protein sequence ID" value="ALU32542.1"/>
    <property type="molecule type" value="Genomic_DNA"/>
</dbReference>
<protein>
    <submittedName>
        <fullName evidence="8">MFS transporter</fullName>
    </submittedName>
</protein>
<dbReference type="GO" id="GO:0015293">
    <property type="term" value="F:symporter activity"/>
    <property type="evidence" value="ECO:0007669"/>
    <property type="project" value="UniProtKB-KW"/>
</dbReference>
<feature type="transmembrane region" description="Helical" evidence="5">
    <location>
        <begin position="21"/>
        <end position="42"/>
    </location>
</feature>